<dbReference type="GeneID" id="95799662"/>
<sequence length="71" mass="6759">MRAVGVGVGVGVGPGPVAGALLRGGGLGRRLLADGLGEGFAVVGPGREDFRGSLGADCATGAVGRVDPTTK</sequence>
<dbReference type="EMBL" id="JACHMS010000001">
    <property type="protein sequence ID" value="MBB4717711.1"/>
    <property type="molecule type" value="Genomic_DNA"/>
</dbReference>
<dbReference type="Proteomes" id="UP000565089">
    <property type="component" value="Unassembled WGS sequence"/>
</dbReference>
<evidence type="ECO:0000313" key="2">
    <source>
        <dbReference type="Proteomes" id="UP000565089"/>
    </source>
</evidence>
<protein>
    <submittedName>
        <fullName evidence="1">Uncharacterized protein</fullName>
    </submittedName>
</protein>
<evidence type="ECO:0000313" key="1">
    <source>
        <dbReference type="EMBL" id="MBB4717711.1"/>
    </source>
</evidence>
<dbReference type="RefSeq" id="WP_221514606.1">
    <property type="nucleotide sequence ID" value="NZ_JACHMS010000001.1"/>
</dbReference>
<name>A0A7W7DVI6_9ACTN</name>
<dbReference type="AlphaFoldDB" id="A0A7W7DVI6"/>
<organism evidence="1 2">
    <name type="scientific">Streptomyces luteogriseus</name>
    <dbReference type="NCBI Taxonomy" id="68233"/>
    <lineage>
        <taxon>Bacteria</taxon>
        <taxon>Bacillati</taxon>
        <taxon>Actinomycetota</taxon>
        <taxon>Actinomycetes</taxon>
        <taxon>Kitasatosporales</taxon>
        <taxon>Streptomycetaceae</taxon>
        <taxon>Streptomyces</taxon>
    </lineage>
</organism>
<keyword evidence="2" id="KW-1185">Reference proteome</keyword>
<accession>A0A7W7DVI6</accession>
<comment type="caution">
    <text evidence="1">The sequence shown here is derived from an EMBL/GenBank/DDBJ whole genome shotgun (WGS) entry which is preliminary data.</text>
</comment>
<gene>
    <name evidence="1" type="ORF">BJ965_007593</name>
</gene>
<proteinExistence type="predicted"/>
<reference evidence="1 2" key="1">
    <citation type="submission" date="2020-08" db="EMBL/GenBank/DDBJ databases">
        <title>Sequencing the genomes of 1000 actinobacteria strains.</title>
        <authorList>
            <person name="Klenk H.-P."/>
        </authorList>
    </citation>
    <scope>NUCLEOTIDE SEQUENCE [LARGE SCALE GENOMIC DNA]</scope>
    <source>
        <strain evidence="1 2">DSM 40483</strain>
    </source>
</reference>